<feature type="compositionally biased region" description="Basic and acidic residues" evidence="1">
    <location>
        <begin position="41"/>
        <end position="54"/>
    </location>
</feature>
<dbReference type="EMBL" id="DF973258">
    <property type="protein sequence ID" value="GAU22949.1"/>
    <property type="molecule type" value="Genomic_DNA"/>
</dbReference>
<feature type="compositionally biased region" description="Basic and acidic residues" evidence="1">
    <location>
        <begin position="68"/>
        <end position="85"/>
    </location>
</feature>
<dbReference type="Proteomes" id="UP000242715">
    <property type="component" value="Unassembled WGS sequence"/>
</dbReference>
<dbReference type="OrthoDB" id="10600507at2759"/>
<gene>
    <name evidence="2" type="ORF">TSUD_326780</name>
</gene>
<evidence type="ECO:0000313" key="3">
    <source>
        <dbReference type="Proteomes" id="UP000242715"/>
    </source>
</evidence>
<name>A0A2Z6MVF5_TRISU</name>
<dbReference type="AlphaFoldDB" id="A0A2Z6MVF5"/>
<keyword evidence="3" id="KW-1185">Reference proteome</keyword>
<protein>
    <submittedName>
        <fullName evidence="2">Uncharacterized protein</fullName>
    </submittedName>
</protein>
<accession>A0A2Z6MVF5</accession>
<evidence type="ECO:0000256" key="1">
    <source>
        <dbReference type="SAM" id="MobiDB-lite"/>
    </source>
</evidence>
<feature type="compositionally biased region" description="Basic residues" evidence="1">
    <location>
        <begin position="55"/>
        <end position="67"/>
    </location>
</feature>
<proteinExistence type="predicted"/>
<sequence>MFDERTVALKPPNSKLKLPLTILRGGRALRSFTRSTTQGVKFHELPDTRKSQAKKDKKGKKVSHTKKDKTGNKVPEKGGDVEAEKGGAAAEKGVAVEAQDNNSVIKHSLKRALTRPSFKRRCKQPIDYSSNKNRMSIKRRHAFSTRIVVPYEYMSMHDPDENIVALTIIQFPGNPRSRIDNPMQAGFEIGHTYLASIVRGFVFLVVSLTNAFQPIYWFSARCFTESFELLPC</sequence>
<organism evidence="2 3">
    <name type="scientific">Trifolium subterraneum</name>
    <name type="common">Subterranean clover</name>
    <dbReference type="NCBI Taxonomy" id="3900"/>
    <lineage>
        <taxon>Eukaryota</taxon>
        <taxon>Viridiplantae</taxon>
        <taxon>Streptophyta</taxon>
        <taxon>Embryophyta</taxon>
        <taxon>Tracheophyta</taxon>
        <taxon>Spermatophyta</taxon>
        <taxon>Magnoliopsida</taxon>
        <taxon>eudicotyledons</taxon>
        <taxon>Gunneridae</taxon>
        <taxon>Pentapetalae</taxon>
        <taxon>rosids</taxon>
        <taxon>fabids</taxon>
        <taxon>Fabales</taxon>
        <taxon>Fabaceae</taxon>
        <taxon>Papilionoideae</taxon>
        <taxon>50 kb inversion clade</taxon>
        <taxon>NPAAA clade</taxon>
        <taxon>Hologalegina</taxon>
        <taxon>IRL clade</taxon>
        <taxon>Trifolieae</taxon>
        <taxon>Trifolium</taxon>
    </lineage>
</organism>
<reference evidence="3" key="1">
    <citation type="journal article" date="2017" name="Front. Plant Sci.">
        <title>Climate Clever Clovers: New Paradigm to Reduce the Environmental Footprint of Ruminants by Breeding Low Methanogenic Forages Utilizing Haplotype Variation.</title>
        <authorList>
            <person name="Kaur P."/>
            <person name="Appels R."/>
            <person name="Bayer P.E."/>
            <person name="Keeble-Gagnere G."/>
            <person name="Wang J."/>
            <person name="Hirakawa H."/>
            <person name="Shirasawa K."/>
            <person name="Vercoe P."/>
            <person name="Stefanova K."/>
            <person name="Durmic Z."/>
            <person name="Nichols P."/>
            <person name="Revell C."/>
            <person name="Isobe S.N."/>
            <person name="Edwards D."/>
            <person name="Erskine W."/>
        </authorList>
    </citation>
    <scope>NUCLEOTIDE SEQUENCE [LARGE SCALE GENOMIC DNA]</scope>
    <source>
        <strain evidence="3">cv. Daliak</strain>
    </source>
</reference>
<evidence type="ECO:0000313" key="2">
    <source>
        <dbReference type="EMBL" id="GAU22949.1"/>
    </source>
</evidence>
<feature type="region of interest" description="Disordered" evidence="1">
    <location>
        <begin position="32"/>
        <end position="86"/>
    </location>
</feature>